<gene>
    <name evidence="2" type="ORF">AU210_008597</name>
</gene>
<dbReference type="SMART" id="SM00829">
    <property type="entry name" value="PKS_ER"/>
    <property type="match status" value="1"/>
</dbReference>
<dbReference type="Proteomes" id="UP000219602">
    <property type="component" value="Chromosome 7"/>
</dbReference>
<evidence type="ECO:0000313" key="2">
    <source>
        <dbReference type="EMBL" id="PCD36045.1"/>
    </source>
</evidence>
<feature type="domain" description="Enoyl reductase (ER)" evidence="1">
    <location>
        <begin position="11"/>
        <end position="339"/>
    </location>
</feature>
<dbReference type="Gene3D" id="3.90.180.10">
    <property type="entry name" value="Medium-chain alcohol dehydrogenases, catalytic domain"/>
    <property type="match status" value="1"/>
</dbReference>
<sequence>MFALRYTSTQGSLEANLTLEENVDKLVIPSDGPEAVVEVLYSSLNPQDYKLPELPFLGSWNIPPPATPGTDYVGRIYETNMPDLKKGDLVFGTLDLPTKYGTLAQYVLVKGKDGISKVPRGFKDAGIGIRYLACLGTAGLTALRSLESQPEGAHVFINGGSGGTGTLRIQIAKRMNGAAKVVTSCSGKNVSLVKGLEADDVIDYSQGDVVGKLESLSKDAGCKFDLIVDNVGNNPDFYWQSHKFLGEDGHFIQIGAPSVDLRFAWMITKMSLWSRLPWTDRARFSALFVETSSEQPETLGKWVMERKLEPVISGSFRLGDASQAFAILKSGKARGKLVINVKDHILEAT</sequence>
<dbReference type="SUPFAM" id="SSF51735">
    <property type="entry name" value="NAD(P)-binding Rossmann-fold domains"/>
    <property type="match status" value="1"/>
</dbReference>
<dbReference type="CDD" id="cd08267">
    <property type="entry name" value="MDR1"/>
    <property type="match status" value="1"/>
</dbReference>
<accession>A0A2H3H041</accession>
<dbReference type="SUPFAM" id="SSF50129">
    <property type="entry name" value="GroES-like"/>
    <property type="match status" value="1"/>
</dbReference>
<evidence type="ECO:0000259" key="1">
    <source>
        <dbReference type="SMART" id="SM00829"/>
    </source>
</evidence>
<dbReference type="GO" id="GO:0016491">
    <property type="term" value="F:oxidoreductase activity"/>
    <property type="evidence" value="ECO:0007669"/>
    <property type="project" value="InterPro"/>
</dbReference>
<dbReference type="PANTHER" id="PTHR11695">
    <property type="entry name" value="ALCOHOL DEHYDROGENASE RELATED"/>
    <property type="match status" value="1"/>
</dbReference>
<proteinExistence type="predicted"/>
<dbReference type="Gene3D" id="3.40.50.720">
    <property type="entry name" value="NAD(P)-binding Rossmann-like Domain"/>
    <property type="match status" value="1"/>
</dbReference>
<dbReference type="InterPro" id="IPR050700">
    <property type="entry name" value="YIM1/Zinc_Alcohol_DH_Fams"/>
</dbReference>
<dbReference type="PANTHER" id="PTHR11695:SF294">
    <property type="entry name" value="RETICULON-4-INTERACTING PROTEIN 1, MITOCHONDRIAL"/>
    <property type="match status" value="1"/>
</dbReference>
<dbReference type="Pfam" id="PF08240">
    <property type="entry name" value="ADH_N"/>
    <property type="match status" value="1"/>
</dbReference>
<dbReference type="InterPro" id="IPR020843">
    <property type="entry name" value="ER"/>
</dbReference>
<dbReference type="EMBL" id="MABQ02000005">
    <property type="protein sequence ID" value="PCD36045.1"/>
    <property type="molecule type" value="Genomic_DNA"/>
</dbReference>
<dbReference type="GO" id="GO:0005739">
    <property type="term" value="C:mitochondrion"/>
    <property type="evidence" value="ECO:0007669"/>
    <property type="project" value="TreeGrafter"/>
</dbReference>
<dbReference type="InterPro" id="IPR013154">
    <property type="entry name" value="ADH-like_N"/>
</dbReference>
<protein>
    <recommendedName>
        <fullName evidence="1">Enoyl reductase (ER) domain-containing protein</fullName>
    </recommendedName>
</protein>
<evidence type="ECO:0000313" key="3">
    <source>
        <dbReference type="Proteomes" id="UP000219602"/>
    </source>
</evidence>
<reference evidence="2 3" key="2">
    <citation type="journal article" date="2017" name="Sci. Rep.">
        <title>A mobile pathogenicity chromosome in Fusarium oxysporum for infection of multiple cucurbit species.</title>
        <authorList>
            <person name="van Dam P."/>
            <person name="Fokkens L."/>
            <person name="Ayukawa Y."/>
            <person name="van der Gragt M."/>
            <person name="Ter Horst A."/>
            <person name="Brankovics B."/>
            <person name="Houterman P.M."/>
            <person name="Arie T."/>
            <person name="Rep M."/>
        </authorList>
    </citation>
    <scope>NUCLEOTIDE SEQUENCE [LARGE SCALE GENOMIC DNA]</scope>
    <source>
        <strain evidence="2 3">Forc016</strain>
    </source>
</reference>
<reference evidence="2 3" key="1">
    <citation type="journal article" date="2016" name="Environ. Microbiol.">
        <title>Effector profiles distinguish formae speciales of Fusarium oxysporum.</title>
        <authorList>
            <person name="van Dam P."/>
            <person name="Fokkens L."/>
            <person name="Schmidt S.M."/>
            <person name="Linmans J.H."/>
            <person name="Kistler H.C."/>
            <person name="Ma L.J."/>
            <person name="Rep M."/>
        </authorList>
    </citation>
    <scope>NUCLEOTIDE SEQUENCE [LARGE SCALE GENOMIC DNA]</scope>
    <source>
        <strain evidence="2 3">Forc016</strain>
    </source>
</reference>
<organism evidence="2 3">
    <name type="scientific">Fusarium oxysporum f. sp. radicis-cucumerinum</name>
    <dbReference type="NCBI Taxonomy" id="327505"/>
    <lineage>
        <taxon>Eukaryota</taxon>
        <taxon>Fungi</taxon>
        <taxon>Dikarya</taxon>
        <taxon>Ascomycota</taxon>
        <taxon>Pezizomycotina</taxon>
        <taxon>Sordariomycetes</taxon>
        <taxon>Hypocreomycetidae</taxon>
        <taxon>Hypocreales</taxon>
        <taxon>Nectriaceae</taxon>
        <taxon>Fusarium</taxon>
        <taxon>Fusarium oxysporum species complex</taxon>
    </lineage>
</organism>
<comment type="caution">
    <text evidence="2">The sequence shown here is derived from an EMBL/GenBank/DDBJ whole genome shotgun (WGS) entry which is preliminary data.</text>
</comment>
<dbReference type="InterPro" id="IPR036291">
    <property type="entry name" value="NAD(P)-bd_dom_sf"/>
</dbReference>
<dbReference type="InterPro" id="IPR011032">
    <property type="entry name" value="GroES-like_sf"/>
</dbReference>
<dbReference type="STRING" id="327505.A0A2H3H041"/>
<dbReference type="Pfam" id="PF13602">
    <property type="entry name" value="ADH_zinc_N_2"/>
    <property type="match status" value="1"/>
</dbReference>
<dbReference type="AlphaFoldDB" id="A0A2H3H041"/>
<name>A0A2H3H041_FUSOX</name>